<name>A0AAW9Q842_9BURK</name>
<dbReference type="RefSeq" id="WP_332287711.1">
    <property type="nucleotide sequence ID" value="NZ_JAZIBG010000009.1"/>
</dbReference>
<dbReference type="GO" id="GO:0008168">
    <property type="term" value="F:methyltransferase activity"/>
    <property type="evidence" value="ECO:0007669"/>
    <property type="project" value="UniProtKB-KW"/>
</dbReference>
<proteinExistence type="predicted"/>
<dbReference type="Gene3D" id="3.40.50.150">
    <property type="entry name" value="Vaccinia Virus protein VP39"/>
    <property type="match status" value="1"/>
</dbReference>
<dbReference type="InterPro" id="IPR029063">
    <property type="entry name" value="SAM-dependent_MTases_sf"/>
</dbReference>
<dbReference type="InterPro" id="IPR019410">
    <property type="entry name" value="Methyltransf_16"/>
</dbReference>
<reference evidence="1 2" key="1">
    <citation type="submission" date="2024-02" db="EMBL/GenBank/DDBJ databases">
        <title>Genome sequence of Aquincola sp. MAHUQ-54.</title>
        <authorList>
            <person name="Huq M.A."/>
        </authorList>
    </citation>
    <scope>NUCLEOTIDE SEQUENCE [LARGE SCALE GENOMIC DNA]</scope>
    <source>
        <strain evidence="1 2">MAHUQ-54</strain>
    </source>
</reference>
<accession>A0AAW9Q842</accession>
<keyword evidence="1" id="KW-0808">Transferase</keyword>
<dbReference type="Proteomes" id="UP001336250">
    <property type="component" value="Unassembled WGS sequence"/>
</dbReference>
<comment type="caution">
    <text evidence="1">The sequence shown here is derived from an EMBL/GenBank/DDBJ whole genome shotgun (WGS) entry which is preliminary data.</text>
</comment>
<evidence type="ECO:0000313" key="2">
    <source>
        <dbReference type="Proteomes" id="UP001336250"/>
    </source>
</evidence>
<keyword evidence="1" id="KW-0489">Methyltransferase</keyword>
<gene>
    <name evidence="1" type="ORF">V4F39_02770</name>
</gene>
<sequence length="230" mass="24875">MPGYETKQECVEVAGVDDLVIRSLLDRQQFSDPFGDAESIGISSAAWPLFGLLWPSGAQLAARMATRPVRASERILEIGCGLGLASLVSHRRGADVTASDCHPLAGGFLAENLRLNGLLPMKYRYGHWSLPQPVREGLPVLQAVSGLFDLLIGSDLLYERGTGAALAAFIDLHAAPAAQVWIVDPNRGNRPAFNREMAAQGFDMAEEKLDRPASATEAAYKGRLLTYTRL</sequence>
<dbReference type="GO" id="GO:0032259">
    <property type="term" value="P:methylation"/>
    <property type="evidence" value="ECO:0007669"/>
    <property type="project" value="UniProtKB-KW"/>
</dbReference>
<dbReference type="AlphaFoldDB" id="A0AAW9Q842"/>
<evidence type="ECO:0000313" key="1">
    <source>
        <dbReference type="EMBL" id="MEF7612817.1"/>
    </source>
</evidence>
<keyword evidence="2" id="KW-1185">Reference proteome</keyword>
<organism evidence="1 2">
    <name type="scientific">Aquincola agrisoli</name>
    <dbReference type="NCBI Taxonomy" id="3119538"/>
    <lineage>
        <taxon>Bacteria</taxon>
        <taxon>Pseudomonadati</taxon>
        <taxon>Pseudomonadota</taxon>
        <taxon>Betaproteobacteria</taxon>
        <taxon>Burkholderiales</taxon>
        <taxon>Sphaerotilaceae</taxon>
        <taxon>Aquincola</taxon>
    </lineage>
</organism>
<dbReference type="SUPFAM" id="SSF53335">
    <property type="entry name" value="S-adenosyl-L-methionine-dependent methyltransferases"/>
    <property type="match status" value="1"/>
</dbReference>
<dbReference type="PANTHER" id="PTHR14614">
    <property type="entry name" value="HEPATOCELLULAR CARCINOMA-ASSOCIATED ANTIGEN"/>
    <property type="match status" value="1"/>
</dbReference>
<protein>
    <submittedName>
        <fullName evidence="1">SAM-dependent methyltransferase</fullName>
    </submittedName>
</protein>
<dbReference type="EMBL" id="JAZIBG010000009">
    <property type="protein sequence ID" value="MEF7612817.1"/>
    <property type="molecule type" value="Genomic_DNA"/>
</dbReference>